<evidence type="ECO:0000313" key="3">
    <source>
        <dbReference type="EMBL" id="KAJ9487564.1"/>
    </source>
</evidence>
<organism evidence="3 4">
    <name type="scientific">Penicillium thymicola</name>
    <dbReference type="NCBI Taxonomy" id="293382"/>
    <lineage>
        <taxon>Eukaryota</taxon>
        <taxon>Fungi</taxon>
        <taxon>Dikarya</taxon>
        <taxon>Ascomycota</taxon>
        <taxon>Pezizomycotina</taxon>
        <taxon>Eurotiomycetes</taxon>
        <taxon>Eurotiomycetidae</taxon>
        <taxon>Eurotiales</taxon>
        <taxon>Aspergillaceae</taxon>
        <taxon>Penicillium</taxon>
    </lineage>
</organism>
<accession>A0AAI9TJE8</accession>
<keyword evidence="4" id="KW-1185">Reference proteome</keyword>
<keyword evidence="1" id="KW-1133">Transmembrane helix</keyword>
<comment type="caution">
    <text evidence="3">The sequence shown here is derived from an EMBL/GenBank/DDBJ whole genome shotgun (WGS) entry which is preliminary data.</text>
</comment>
<reference evidence="3" key="2">
    <citation type="journal article" date="2016" name="Fungal Biol.">
        <title>Ochratoxin A production by Penicillium thymicola.</title>
        <authorList>
            <person name="Nguyen H.D.T."/>
            <person name="McMullin D.R."/>
            <person name="Ponomareva E."/>
            <person name="Riley R."/>
            <person name="Pomraning K.R."/>
            <person name="Baker S.E."/>
            <person name="Seifert K.A."/>
        </authorList>
    </citation>
    <scope>NUCLEOTIDE SEQUENCE</scope>
    <source>
        <strain evidence="3">DAOM 180753</strain>
    </source>
</reference>
<evidence type="ECO:0000313" key="4">
    <source>
        <dbReference type="Proteomes" id="UP001227192"/>
    </source>
</evidence>
<dbReference type="GO" id="GO:0050661">
    <property type="term" value="F:NADP binding"/>
    <property type="evidence" value="ECO:0007669"/>
    <property type="project" value="InterPro"/>
</dbReference>
<evidence type="ECO:0000256" key="1">
    <source>
        <dbReference type="SAM" id="Phobius"/>
    </source>
</evidence>
<feature type="transmembrane region" description="Helical" evidence="1">
    <location>
        <begin position="69"/>
        <end position="87"/>
    </location>
</feature>
<dbReference type="InterPro" id="IPR051265">
    <property type="entry name" value="HIBADH-related_NP60_sf"/>
</dbReference>
<keyword evidence="1" id="KW-0472">Membrane</keyword>
<dbReference type="EMBL" id="LACB01000153">
    <property type="protein sequence ID" value="KAJ9487564.1"/>
    <property type="molecule type" value="Genomic_DNA"/>
</dbReference>
<name>A0AAI9TJE8_PENTH</name>
<dbReference type="Pfam" id="PF03446">
    <property type="entry name" value="NAD_binding_2"/>
    <property type="match status" value="1"/>
</dbReference>
<sequence>MTSSTLRVGWYGLGSMGLGMALNLQKHLQSNNLSPLRYSNRSLSKGDLLRHEGAIPEDNFEDLVRNSDITFTMVGHLLFIMMHAVLMKKIDLH</sequence>
<dbReference type="AlphaFoldDB" id="A0AAI9TJE8"/>
<reference evidence="3" key="1">
    <citation type="submission" date="2015-06" db="EMBL/GenBank/DDBJ databases">
        <authorList>
            <person name="Nguyen H."/>
        </authorList>
    </citation>
    <scope>NUCLEOTIDE SEQUENCE</scope>
    <source>
        <strain evidence="3">DAOM 180753</strain>
    </source>
</reference>
<dbReference type="Proteomes" id="UP001227192">
    <property type="component" value="Unassembled WGS sequence"/>
</dbReference>
<dbReference type="Gene3D" id="3.40.50.720">
    <property type="entry name" value="NAD(P)-binding Rossmann-like Domain"/>
    <property type="match status" value="1"/>
</dbReference>
<keyword evidence="1" id="KW-0812">Transmembrane</keyword>
<gene>
    <name evidence="3" type="ORF">VN97_g5737</name>
</gene>
<feature type="domain" description="6-phosphogluconate dehydrogenase NADP-binding" evidence="2">
    <location>
        <begin position="7"/>
        <end position="75"/>
    </location>
</feature>
<proteinExistence type="predicted"/>
<dbReference type="PANTHER" id="PTHR43580">
    <property type="entry name" value="OXIDOREDUCTASE GLYR1-RELATED"/>
    <property type="match status" value="1"/>
</dbReference>
<dbReference type="PANTHER" id="PTHR43580:SF8">
    <property type="entry name" value="6-PHOSPHOGLUCONATE DEHYDROGENASE NADP-BINDING DOMAIN-CONTAINING PROTEIN-RELATED"/>
    <property type="match status" value="1"/>
</dbReference>
<dbReference type="InterPro" id="IPR006115">
    <property type="entry name" value="6PGDH_NADP-bd"/>
</dbReference>
<evidence type="ECO:0000259" key="2">
    <source>
        <dbReference type="Pfam" id="PF03446"/>
    </source>
</evidence>
<protein>
    <recommendedName>
        <fullName evidence="2">6-phosphogluconate dehydrogenase NADP-binding domain-containing protein</fullName>
    </recommendedName>
</protein>
<dbReference type="SUPFAM" id="SSF51735">
    <property type="entry name" value="NAD(P)-binding Rossmann-fold domains"/>
    <property type="match status" value="1"/>
</dbReference>
<dbReference type="InterPro" id="IPR036291">
    <property type="entry name" value="NAD(P)-bd_dom_sf"/>
</dbReference>